<dbReference type="InterPro" id="IPR037079">
    <property type="entry name" value="AF2212/PG0164-like_sf"/>
</dbReference>
<accession>A0A562URI2</accession>
<dbReference type="AlphaFoldDB" id="A0A562URI2"/>
<dbReference type="EMBL" id="VLLL01000008">
    <property type="protein sequence ID" value="TWJ08208.1"/>
    <property type="molecule type" value="Genomic_DNA"/>
</dbReference>
<keyword evidence="2" id="KW-1185">Reference proteome</keyword>
<dbReference type="Pfam" id="PF08922">
    <property type="entry name" value="DUF1905"/>
    <property type="match status" value="1"/>
</dbReference>
<dbReference type="OrthoDB" id="2604865at2"/>
<reference evidence="1 2" key="1">
    <citation type="journal article" date="2013" name="Stand. Genomic Sci.">
        <title>Genomic Encyclopedia of Type Strains, Phase I: The one thousand microbial genomes (KMG-I) project.</title>
        <authorList>
            <person name="Kyrpides N.C."/>
            <person name="Woyke T."/>
            <person name="Eisen J.A."/>
            <person name="Garrity G."/>
            <person name="Lilburn T.G."/>
            <person name="Beck B.J."/>
            <person name="Whitman W.B."/>
            <person name="Hugenholtz P."/>
            <person name="Klenk H.P."/>
        </authorList>
    </citation>
    <scope>NUCLEOTIDE SEQUENCE [LARGE SCALE GENOMIC DNA]</scope>
    <source>
        <strain evidence="1 2">DSM 45044</strain>
    </source>
</reference>
<sequence length="149" mass="16078">MQFTAMLREAGDGGTVIDVPEAIVDVLNSGDSPPVRVTLRDYTWHTSVTPGDGGYLIPVSEGVRGQAGVGPGEELDVLIDLDAEPEVVEMPEDFTLALDAEPDARERFESLPETDRSRYLQHVIGAETDAVRRDRIAETVAALRDGDTG</sequence>
<dbReference type="InterPro" id="IPR015018">
    <property type="entry name" value="DUF1905"/>
</dbReference>
<dbReference type="RefSeq" id="WP_147142505.1">
    <property type="nucleotide sequence ID" value="NZ_BAABIJ010000004.1"/>
</dbReference>
<gene>
    <name evidence="1" type="ORF">LX16_4429</name>
</gene>
<dbReference type="SUPFAM" id="SSF141694">
    <property type="entry name" value="AF2212/PG0164-like"/>
    <property type="match status" value="1"/>
</dbReference>
<protein>
    <submittedName>
        <fullName evidence="1">Uncharacterized protein DUF1905</fullName>
    </submittedName>
</protein>
<dbReference type="Gene3D" id="2.40.30.100">
    <property type="entry name" value="AF2212/PG0164-like"/>
    <property type="match status" value="1"/>
</dbReference>
<proteinExistence type="predicted"/>
<dbReference type="Pfam" id="PF13376">
    <property type="entry name" value="OmdA"/>
    <property type="match status" value="1"/>
</dbReference>
<evidence type="ECO:0000313" key="2">
    <source>
        <dbReference type="Proteomes" id="UP000321617"/>
    </source>
</evidence>
<organism evidence="1 2">
    <name type="scientific">Stackebrandtia albiflava</name>
    <dbReference type="NCBI Taxonomy" id="406432"/>
    <lineage>
        <taxon>Bacteria</taxon>
        <taxon>Bacillati</taxon>
        <taxon>Actinomycetota</taxon>
        <taxon>Actinomycetes</taxon>
        <taxon>Glycomycetales</taxon>
        <taxon>Glycomycetaceae</taxon>
        <taxon>Stackebrandtia</taxon>
    </lineage>
</organism>
<evidence type="ECO:0000313" key="1">
    <source>
        <dbReference type="EMBL" id="TWJ08208.1"/>
    </source>
</evidence>
<dbReference type="Proteomes" id="UP000321617">
    <property type="component" value="Unassembled WGS sequence"/>
</dbReference>
<name>A0A562URI2_9ACTN</name>
<comment type="caution">
    <text evidence="1">The sequence shown here is derived from an EMBL/GenBank/DDBJ whole genome shotgun (WGS) entry which is preliminary data.</text>
</comment>